<evidence type="ECO:0000313" key="4">
    <source>
        <dbReference type="Proteomes" id="UP000216225"/>
    </source>
</evidence>
<comment type="caution">
    <text evidence="3">The sequence shown here is derived from an EMBL/GenBank/DDBJ whole genome shotgun (WGS) entry which is preliminary data.</text>
</comment>
<dbReference type="SUPFAM" id="SSF56954">
    <property type="entry name" value="Outer membrane efflux proteins (OEP)"/>
    <property type="match status" value="1"/>
</dbReference>
<dbReference type="InterPro" id="IPR010131">
    <property type="entry name" value="MdtP/NodT-like"/>
</dbReference>
<sequence>MNMTASTALPRPRPARLACAAAAAALLLAGCTTLAPPYEAPAMPVPQRYAGAAEPGGAVAAATAWRDYFTDPQLQALIVQALEHNRDLRTAALRVQEARAAYGIQSAELSPSVGAQANMDRARTPADLSLTGRPMVASQYQVGLGMASWEIDFWGRVQSLRDAALENYLASDAARHAVTVSLIAQVAGGYLALRELDERLALAEQSSASREESLRISRRRVEVGSDSRLHLTQMQTLLTQAQALVAQLSLERARQAHALGQLVGTGVALAPAAGRLAEQQMPRLAAGLPADLLAQRPDIVAAEHQLRAAHAQIGAARAAFFPSISLTGAFGTASAELGGLFEGGSRAWTFSPSITLPIFSGGRLKGNLALAEVRRDLAVASYEKTVQQAFRDVSDALAGRQWLERQSRIAQEALAVQTERARLSQLRYDHGAAAFLDVLDAQRDLLVAQQQTVQAQRLLLSSQVSLYAALGGGALTQTNTPIGPRGPGTP</sequence>
<dbReference type="GO" id="GO:0005886">
    <property type="term" value="C:plasma membrane"/>
    <property type="evidence" value="ECO:0007669"/>
    <property type="project" value="UniProtKB-SubCell"/>
</dbReference>
<dbReference type="Proteomes" id="UP000216225">
    <property type="component" value="Unassembled WGS sequence"/>
</dbReference>
<evidence type="ECO:0000256" key="1">
    <source>
        <dbReference type="ARBA" id="ARBA00007613"/>
    </source>
</evidence>
<dbReference type="Gene3D" id="1.20.1600.10">
    <property type="entry name" value="Outer membrane efflux proteins (OEP)"/>
    <property type="match status" value="1"/>
</dbReference>
<dbReference type="AlphaFoldDB" id="A0A3R7LFY7"/>
<dbReference type="PANTHER" id="PTHR30203:SF32">
    <property type="entry name" value="CATION EFFLUX SYSTEM PROTEIN CUSC"/>
    <property type="match status" value="1"/>
</dbReference>
<name>A0A3R7LFY7_9BURK</name>
<evidence type="ECO:0000256" key="2">
    <source>
        <dbReference type="RuleBase" id="RU362097"/>
    </source>
</evidence>
<evidence type="ECO:0000313" key="3">
    <source>
        <dbReference type="EMBL" id="RKJ97214.1"/>
    </source>
</evidence>
<dbReference type="NCBIfam" id="TIGR01845">
    <property type="entry name" value="outer_NodT"/>
    <property type="match status" value="1"/>
</dbReference>
<keyword evidence="2" id="KW-0449">Lipoprotein</keyword>
<comment type="subcellular location">
    <subcellularLocation>
        <location evidence="2">Cell membrane</location>
        <topology evidence="2">Lipid-anchor</topology>
    </subcellularLocation>
</comment>
<dbReference type="GO" id="GO:0015562">
    <property type="term" value="F:efflux transmembrane transporter activity"/>
    <property type="evidence" value="ECO:0007669"/>
    <property type="project" value="InterPro"/>
</dbReference>
<gene>
    <name evidence="3" type="ORF">CE154_014630</name>
</gene>
<keyword evidence="2" id="KW-1134">Transmembrane beta strand</keyword>
<comment type="similarity">
    <text evidence="1 2">Belongs to the outer membrane factor (OMF) (TC 1.B.17) family.</text>
</comment>
<dbReference type="EMBL" id="NKDB02000002">
    <property type="protein sequence ID" value="RKJ97214.1"/>
    <property type="molecule type" value="Genomic_DNA"/>
</dbReference>
<keyword evidence="2" id="KW-0812">Transmembrane</keyword>
<feature type="signal peptide" evidence="2">
    <location>
        <begin position="1"/>
        <end position="35"/>
    </location>
</feature>
<keyword evidence="2" id="KW-0472">Membrane</keyword>
<dbReference type="Pfam" id="PF02321">
    <property type="entry name" value="OEP"/>
    <property type="match status" value="2"/>
</dbReference>
<accession>A0A3R7LFY7</accession>
<dbReference type="InterPro" id="IPR003423">
    <property type="entry name" value="OMP_efflux"/>
</dbReference>
<feature type="chain" id="PRO_5018376192" evidence="2">
    <location>
        <begin position="36"/>
        <end position="490"/>
    </location>
</feature>
<protein>
    <submittedName>
        <fullName evidence="3">Efflux transporter outer membrane subunit</fullName>
    </submittedName>
</protein>
<organism evidence="3 4">
    <name type="scientific">Alicycliphilus denitrificans</name>
    <dbReference type="NCBI Taxonomy" id="179636"/>
    <lineage>
        <taxon>Bacteria</taxon>
        <taxon>Pseudomonadati</taxon>
        <taxon>Pseudomonadota</taxon>
        <taxon>Betaproteobacteria</taxon>
        <taxon>Burkholderiales</taxon>
        <taxon>Comamonadaceae</taxon>
        <taxon>Alicycliphilus</taxon>
    </lineage>
</organism>
<dbReference type="Gene3D" id="2.20.200.10">
    <property type="entry name" value="Outer membrane efflux proteins (OEP)"/>
    <property type="match status" value="1"/>
</dbReference>
<dbReference type="PANTHER" id="PTHR30203">
    <property type="entry name" value="OUTER MEMBRANE CATION EFFLUX PROTEIN"/>
    <property type="match status" value="1"/>
</dbReference>
<keyword evidence="2" id="KW-0564">Palmitate</keyword>
<keyword evidence="2" id="KW-0732">Signal</keyword>
<reference evidence="3 4" key="1">
    <citation type="submission" date="2018-09" db="EMBL/GenBank/DDBJ databases">
        <title>Genome comparison of Alicycliphilus sp. BQ1, a polyurethanolytic bacterium, with its closest phylogenetic relatives Alicycliphilus denitrificans BC and K601, unable to attack polyurethane.</title>
        <authorList>
            <person name="Loza-Tavera H."/>
            <person name="Lozano L."/>
            <person name="Cevallos M."/>
            <person name="Maya-Lucas O."/>
            <person name="Garcia-Mena J."/>
            <person name="Hernandez J."/>
        </authorList>
    </citation>
    <scope>NUCLEOTIDE SEQUENCE [LARGE SCALE GENOMIC DNA]</scope>
    <source>
        <strain evidence="3 4">BQ1</strain>
    </source>
</reference>
<proteinExistence type="inferred from homology"/>